<evidence type="ECO:0000313" key="2">
    <source>
        <dbReference type="EMBL" id="SNS89807.1"/>
    </source>
</evidence>
<gene>
    <name evidence="2" type="ORF">SAMN06295955_10784</name>
</gene>
<organism evidence="2 3">
    <name type="scientific">Sphingopyxis indica</name>
    <dbReference type="NCBI Taxonomy" id="436663"/>
    <lineage>
        <taxon>Bacteria</taxon>
        <taxon>Pseudomonadati</taxon>
        <taxon>Pseudomonadota</taxon>
        <taxon>Alphaproteobacteria</taxon>
        <taxon>Sphingomonadales</taxon>
        <taxon>Sphingomonadaceae</taxon>
        <taxon>Sphingopyxis</taxon>
    </lineage>
</organism>
<keyword evidence="1" id="KW-0812">Transmembrane</keyword>
<keyword evidence="1" id="KW-1133">Transmembrane helix</keyword>
<evidence type="ECO:0000313" key="3">
    <source>
        <dbReference type="Proteomes" id="UP000198339"/>
    </source>
</evidence>
<feature type="transmembrane region" description="Helical" evidence="1">
    <location>
        <begin position="16"/>
        <end position="39"/>
    </location>
</feature>
<protein>
    <submittedName>
        <fullName evidence="2">Uncharacterized protein</fullName>
    </submittedName>
</protein>
<keyword evidence="1" id="KW-0472">Membrane</keyword>
<accession>A0A239I8C9</accession>
<dbReference type="AlphaFoldDB" id="A0A239I8C9"/>
<reference evidence="2 3" key="1">
    <citation type="submission" date="2017-06" db="EMBL/GenBank/DDBJ databases">
        <authorList>
            <person name="Kim H.J."/>
            <person name="Triplett B.A."/>
        </authorList>
    </citation>
    <scope>NUCLEOTIDE SEQUENCE [LARGE SCALE GENOMIC DNA]</scope>
    <source>
        <strain evidence="2 3">DS15</strain>
    </source>
</reference>
<sequence length="54" mass="5619">MGTSAFIPLWKPARSLAIMGFSAALFFPFGLTGPFALFLPTLGAGSRHLPAGIP</sequence>
<evidence type="ECO:0000256" key="1">
    <source>
        <dbReference type="SAM" id="Phobius"/>
    </source>
</evidence>
<dbReference type="EMBL" id="FZPA01000007">
    <property type="protein sequence ID" value="SNS89807.1"/>
    <property type="molecule type" value="Genomic_DNA"/>
</dbReference>
<name>A0A239I8C9_9SPHN</name>
<dbReference type="Proteomes" id="UP000198339">
    <property type="component" value="Unassembled WGS sequence"/>
</dbReference>
<keyword evidence="3" id="KW-1185">Reference proteome</keyword>
<proteinExistence type="predicted"/>